<feature type="domain" description="CMP/dCMP-type deaminase" evidence="3">
    <location>
        <begin position="5"/>
        <end position="133"/>
    </location>
</feature>
<dbReference type="CDD" id="cd01285">
    <property type="entry name" value="nucleoside_deaminase"/>
    <property type="match status" value="1"/>
</dbReference>
<keyword evidence="2" id="KW-0862">Zinc</keyword>
<evidence type="ECO:0000256" key="2">
    <source>
        <dbReference type="ARBA" id="ARBA00022833"/>
    </source>
</evidence>
<reference evidence="5" key="1">
    <citation type="submission" date="2015-05" db="EMBL/GenBank/DDBJ databases">
        <title>Draft genome sequence of 'Candidatus Phytoplasma Pruni' strain CX, a plant pathogenic bacterium.</title>
        <authorList>
            <person name="Lee I.-M."/>
            <person name="Bottner-Parker K.D."/>
            <person name="Shao J."/>
            <person name="Gundersen-Rindal D.E."/>
            <person name="Zhao Y."/>
            <person name="Davis R.E."/>
        </authorList>
    </citation>
    <scope>NUCLEOTIDE SEQUENCE [LARGE SCALE GENOMIC DNA]</scope>
    <source>
        <strain evidence="5">CX</strain>
    </source>
</reference>
<dbReference type="InterPro" id="IPR058535">
    <property type="entry name" value="MafB19-deam"/>
</dbReference>
<dbReference type="InterPro" id="IPR016192">
    <property type="entry name" value="APOBEC/CMP_deaminase_Zn-bd"/>
</dbReference>
<evidence type="ECO:0000313" key="4">
    <source>
        <dbReference type="EMBL" id="KOR75376.1"/>
    </source>
</evidence>
<gene>
    <name evidence="4" type="ORF">CPX_001636</name>
</gene>
<dbReference type="PROSITE" id="PS00903">
    <property type="entry name" value="CYT_DCMP_DEAMINASES_1"/>
    <property type="match status" value="1"/>
</dbReference>
<dbReference type="Gene3D" id="3.40.140.10">
    <property type="entry name" value="Cytidine Deaminase, domain 2"/>
    <property type="match status" value="1"/>
</dbReference>
<organism evidence="4 5">
    <name type="scientific">Candidatus Phytoplasma pruni</name>
    <dbReference type="NCBI Taxonomy" id="479893"/>
    <lineage>
        <taxon>Bacteria</taxon>
        <taxon>Bacillati</taxon>
        <taxon>Mycoplasmatota</taxon>
        <taxon>Mollicutes</taxon>
        <taxon>Acholeplasmatales</taxon>
        <taxon>Acholeplasmataceae</taxon>
        <taxon>Candidatus Phytoplasma</taxon>
        <taxon>16SrIII (X-disease group)</taxon>
    </lineage>
</organism>
<dbReference type="OrthoDB" id="9802676at2"/>
<proteinExistence type="predicted"/>
<accession>A0A0M1MZQ9</accession>
<sequence length="154" mass="18561">MNIEEKHFFFMKEAFKEAKKAFLKDEVPVGAVAVMNDKIILRARNNIEKSQLFYGHAEFLLLMKLNKKLKTYRMDKVTIYITLEPCLMCAGALIQSRIQTIYYSNFNPKSYFFKKLFFLLEEKKHKQNNFIKLELLEKENEHILKKFFYNLRKK</sequence>
<keyword evidence="1" id="KW-0479">Metal-binding</keyword>
<dbReference type="GO" id="GO:0052717">
    <property type="term" value="F:tRNA-specific adenosine-34 deaminase activity"/>
    <property type="evidence" value="ECO:0007669"/>
    <property type="project" value="UniProtKB-EC"/>
</dbReference>
<dbReference type="STRING" id="479893.CPX_001636"/>
<dbReference type="Pfam" id="PF14437">
    <property type="entry name" value="MafB19-deam"/>
    <property type="match status" value="1"/>
</dbReference>
<evidence type="ECO:0000313" key="5">
    <source>
        <dbReference type="Proteomes" id="UP000037386"/>
    </source>
</evidence>
<dbReference type="PROSITE" id="PS51747">
    <property type="entry name" value="CYT_DCMP_DEAMINASES_2"/>
    <property type="match status" value="1"/>
</dbReference>
<dbReference type="GO" id="GO:0008270">
    <property type="term" value="F:zinc ion binding"/>
    <property type="evidence" value="ECO:0007669"/>
    <property type="project" value="InterPro"/>
</dbReference>
<dbReference type="EMBL" id="LHCF01000010">
    <property type="protein sequence ID" value="KOR75376.1"/>
    <property type="molecule type" value="Genomic_DNA"/>
</dbReference>
<dbReference type="GO" id="GO:0002100">
    <property type="term" value="P:tRNA wobble adenosine to inosine editing"/>
    <property type="evidence" value="ECO:0007669"/>
    <property type="project" value="InterPro"/>
</dbReference>
<comment type="caution">
    <text evidence="4">The sequence shown here is derived from an EMBL/GenBank/DDBJ whole genome shotgun (WGS) entry which is preliminary data.</text>
</comment>
<dbReference type="PATRIC" id="fig|479893.3.peg.439"/>
<dbReference type="SUPFAM" id="SSF53927">
    <property type="entry name" value="Cytidine deaminase-like"/>
    <property type="match status" value="1"/>
</dbReference>
<evidence type="ECO:0000256" key="1">
    <source>
        <dbReference type="ARBA" id="ARBA00022723"/>
    </source>
</evidence>
<dbReference type="InterPro" id="IPR002125">
    <property type="entry name" value="CMP_dCMP_dom"/>
</dbReference>
<evidence type="ECO:0000259" key="3">
    <source>
        <dbReference type="PROSITE" id="PS51747"/>
    </source>
</evidence>
<name>A0A0M1MZQ9_9MOLU</name>
<dbReference type="PANTHER" id="PTHR11079">
    <property type="entry name" value="CYTOSINE DEAMINASE FAMILY MEMBER"/>
    <property type="match status" value="1"/>
</dbReference>
<dbReference type="InterPro" id="IPR016193">
    <property type="entry name" value="Cytidine_deaminase-like"/>
</dbReference>
<dbReference type="AlphaFoldDB" id="A0A0M1MZQ9"/>
<dbReference type="Proteomes" id="UP000037386">
    <property type="component" value="Unassembled WGS sequence"/>
</dbReference>
<dbReference type="PANTHER" id="PTHR11079:SF202">
    <property type="entry name" value="TRNA-SPECIFIC ADENOSINE DEAMINASE"/>
    <property type="match status" value="1"/>
</dbReference>
<protein>
    <submittedName>
        <fullName evidence="4">CMP/dCMP deaminase zinc-binding protein</fullName>
    </submittedName>
</protein>